<protein>
    <submittedName>
        <fullName evidence="2">Relaxase/mobilization nuclease domain-containing protein</fullName>
    </submittedName>
</protein>
<sequence length="432" mass="49968">MILKASQRSNAAQLAAHLLNANDNERIEVHEVSGFIANNIPGAFKEAEAVAKGTRCSQFLFSMSLSPPAHERADIAAYEDAIARAEERLQLSGHPRVIVFHEKEGRRHAHAVWSRIDSQQMKAVNMAFYKDKLTGLSRELYLEHGWQMPDGLIDRKQRNPLNFTLAEWQQAKRLKQSPQEIKTTLKECWATTDNQPDFAAALERKGYALAQGDRRGYVAVDWQGGVYSLSRWLNQKNPTLQSRLGERTALPTVDEVKARHSQALLNSVRVGLEQIKQKYQPRLVPLKQQRQDMIAQHQGERDRMKAKQDERWQQEVVQRQARLSRGLKGLWQRLTGRHQTLQQRNDLSTLDALKRDQQQRDDLIYAQLQERQALQNKLDILHRQRQQEVAAFKDTLFAHVPEQSQQPVRDVFAQIEQKRKYRSQHPIISLDL</sequence>
<dbReference type="RefSeq" id="WP_416204680.1">
    <property type="nucleotide sequence ID" value="NZ_JBBKTX010000002.1"/>
</dbReference>
<dbReference type="Pfam" id="PF03432">
    <property type="entry name" value="Relaxase"/>
    <property type="match status" value="1"/>
</dbReference>
<feature type="domain" description="MobA/VirD2-like nuclease" evidence="1">
    <location>
        <begin position="23"/>
        <end position="146"/>
    </location>
</feature>
<reference evidence="2 3" key="1">
    <citation type="submission" date="2024-03" db="EMBL/GenBank/DDBJ databases">
        <title>High-quality draft genome sequence of Oceanobacter sp. wDCs-4.</title>
        <authorList>
            <person name="Dong C."/>
        </authorList>
    </citation>
    <scope>NUCLEOTIDE SEQUENCE [LARGE SCALE GENOMIC DNA]</scope>
    <source>
        <strain evidence="3">wDCs-4</strain>
    </source>
</reference>
<evidence type="ECO:0000313" key="3">
    <source>
        <dbReference type="Proteomes" id="UP001620597"/>
    </source>
</evidence>
<accession>A0ABW8NDZ5</accession>
<dbReference type="Proteomes" id="UP001620597">
    <property type="component" value="Unassembled WGS sequence"/>
</dbReference>
<proteinExistence type="predicted"/>
<comment type="caution">
    <text evidence="2">The sequence shown here is derived from an EMBL/GenBank/DDBJ whole genome shotgun (WGS) entry which is preliminary data.</text>
</comment>
<gene>
    <name evidence="2" type="ORF">WG929_01990</name>
</gene>
<evidence type="ECO:0000259" key="1">
    <source>
        <dbReference type="Pfam" id="PF03432"/>
    </source>
</evidence>
<evidence type="ECO:0000313" key="2">
    <source>
        <dbReference type="EMBL" id="MFK4751169.1"/>
    </source>
</evidence>
<dbReference type="InterPro" id="IPR005094">
    <property type="entry name" value="Endonuclease_MobA/VirD2"/>
</dbReference>
<keyword evidence="3" id="KW-1185">Reference proteome</keyword>
<organism evidence="2 3">
    <name type="scientific">Oceanobacter antarcticus</name>
    <dbReference type="NCBI Taxonomy" id="3133425"/>
    <lineage>
        <taxon>Bacteria</taxon>
        <taxon>Pseudomonadati</taxon>
        <taxon>Pseudomonadota</taxon>
        <taxon>Gammaproteobacteria</taxon>
        <taxon>Oceanospirillales</taxon>
        <taxon>Oceanospirillaceae</taxon>
        <taxon>Oceanobacter</taxon>
    </lineage>
</organism>
<name>A0ABW8NDZ5_9GAMM</name>
<dbReference type="EMBL" id="JBBKTX010000002">
    <property type="protein sequence ID" value="MFK4751169.1"/>
    <property type="molecule type" value="Genomic_DNA"/>
</dbReference>